<evidence type="ECO:0000313" key="2">
    <source>
        <dbReference type="EMBL" id="TYB77443.1"/>
    </source>
</evidence>
<comment type="caution">
    <text evidence="2">The sequence shown here is derived from an EMBL/GenBank/DDBJ whole genome shotgun (WGS) entry which is preliminary data.</text>
</comment>
<feature type="transmembrane region" description="Helical" evidence="1">
    <location>
        <begin position="6"/>
        <end position="23"/>
    </location>
</feature>
<keyword evidence="1" id="KW-0472">Membrane</keyword>
<dbReference type="AlphaFoldDB" id="A0A8H2QFA1"/>
<keyword evidence="1" id="KW-1133">Transmembrane helix</keyword>
<proteinExistence type="predicted"/>
<keyword evidence="1" id="KW-0812">Transmembrane</keyword>
<evidence type="ECO:0000256" key="1">
    <source>
        <dbReference type="SAM" id="Phobius"/>
    </source>
</evidence>
<dbReference type="RefSeq" id="WP_148368731.1">
    <property type="nucleotide sequence ID" value="NZ_VSKM01000003.1"/>
</dbReference>
<evidence type="ECO:0000313" key="3">
    <source>
        <dbReference type="Proteomes" id="UP000323324"/>
    </source>
</evidence>
<keyword evidence="3" id="KW-1185">Reference proteome</keyword>
<organism evidence="2 3">
    <name type="scientific">Bizionia saleffrena</name>
    <dbReference type="NCBI Taxonomy" id="291189"/>
    <lineage>
        <taxon>Bacteria</taxon>
        <taxon>Pseudomonadati</taxon>
        <taxon>Bacteroidota</taxon>
        <taxon>Flavobacteriia</taxon>
        <taxon>Flavobacteriales</taxon>
        <taxon>Flavobacteriaceae</taxon>
        <taxon>Bizionia</taxon>
    </lineage>
</organism>
<protein>
    <submittedName>
        <fullName evidence="2">Uncharacterized protein</fullName>
    </submittedName>
</protein>
<gene>
    <name evidence="2" type="ORF">ES676_03885</name>
</gene>
<dbReference type="EMBL" id="VSKM01000003">
    <property type="protein sequence ID" value="TYB77443.1"/>
    <property type="molecule type" value="Genomic_DNA"/>
</dbReference>
<feature type="transmembrane region" description="Helical" evidence="1">
    <location>
        <begin position="35"/>
        <end position="57"/>
    </location>
</feature>
<dbReference type="Proteomes" id="UP000323324">
    <property type="component" value="Unassembled WGS sequence"/>
</dbReference>
<name>A0A8H2QFA1_9FLAO</name>
<feature type="transmembrane region" description="Helical" evidence="1">
    <location>
        <begin position="108"/>
        <end position="127"/>
    </location>
</feature>
<accession>A0A8H2QFA1</accession>
<reference evidence="2 3" key="1">
    <citation type="submission" date="2019-08" db="EMBL/GenBank/DDBJ databases">
        <title>Genomes of Antarctic Bizionia species.</title>
        <authorList>
            <person name="Bowman J.P."/>
        </authorList>
    </citation>
    <scope>NUCLEOTIDE SEQUENCE [LARGE SCALE GENOMIC DNA]</scope>
    <source>
        <strain evidence="2 3">HFD</strain>
    </source>
</reference>
<sequence>MNLELLLLVGLGAFSAIVTFILHTKYKQNTVRASALVGLFSSLVVLIFPDALSAYLIKNIPLVAFGASFIGMVSSSVVSNYFLLACSGSVFTFVFLKANSVFSGFGGGLGVAACISLLVVLALPVIFKKAIRSIVWVHVRKSVTKFKD</sequence>